<keyword evidence="1" id="KW-0732">Signal</keyword>
<proteinExistence type="predicted"/>
<dbReference type="OrthoDB" id="675116at2"/>
<dbReference type="AlphaFoldDB" id="A0A1I5UD70"/>
<keyword evidence="3" id="KW-1185">Reference proteome</keyword>
<accession>A0A1I5UD70</accession>
<feature type="chain" id="PRO_5011613221" description="Beta-lactamase-inhibitor-like, PepSY-like" evidence="1">
    <location>
        <begin position="21"/>
        <end position="146"/>
    </location>
</feature>
<dbReference type="Gene3D" id="3.10.450.360">
    <property type="match status" value="1"/>
</dbReference>
<evidence type="ECO:0000313" key="2">
    <source>
        <dbReference type="EMBL" id="SFP93164.1"/>
    </source>
</evidence>
<gene>
    <name evidence="2" type="ORF">SAMN05444277_103214</name>
</gene>
<evidence type="ECO:0008006" key="4">
    <source>
        <dbReference type="Google" id="ProtNLM"/>
    </source>
</evidence>
<sequence>MRSTILTATLLFAMSIPSFASEKVADTRLLHDLSSAFRKTEQVSWVSKSSYRQASFNFKNQQATAFYGSDKELIGYSIQVSKTDLPKIVTDAMKDNYNDWAVTDAIMFVDTDGYVSYFIQAVTKNKGQILEISTDGDLSVYKTMKK</sequence>
<dbReference type="Proteomes" id="UP000199031">
    <property type="component" value="Unassembled WGS sequence"/>
</dbReference>
<name>A0A1I5UD70_9BACT</name>
<protein>
    <recommendedName>
        <fullName evidence="4">Beta-lactamase-inhibitor-like, PepSY-like</fullName>
    </recommendedName>
</protein>
<reference evidence="2 3" key="1">
    <citation type="submission" date="2016-10" db="EMBL/GenBank/DDBJ databases">
        <authorList>
            <person name="de Groot N.N."/>
        </authorList>
    </citation>
    <scope>NUCLEOTIDE SEQUENCE [LARGE SCALE GENOMIC DNA]</scope>
    <source>
        <strain evidence="2 3">DSM 28286</strain>
    </source>
</reference>
<dbReference type="EMBL" id="FOXQ01000003">
    <property type="protein sequence ID" value="SFP93164.1"/>
    <property type="molecule type" value="Genomic_DNA"/>
</dbReference>
<dbReference type="RefSeq" id="WP_143075780.1">
    <property type="nucleotide sequence ID" value="NZ_FOXQ01000003.1"/>
</dbReference>
<evidence type="ECO:0000256" key="1">
    <source>
        <dbReference type="SAM" id="SignalP"/>
    </source>
</evidence>
<evidence type="ECO:0000313" key="3">
    <source>
        <dbReference type="Proteomes" id="UP000199031"/>
    </source>
</evidence>
<feature type="signal peptide" evidence="1">
    <location>
        <begin position="1"/>
        <end position="20"/>
    </location>
</feature>
<dbReference type="SUPFAM" id="SSF160574">
    <property type="entry name" value="BT0923-like"/>
    <property type="match status" value="1"/>
</dbReference>
<organism evidence="2 3">
    <name type="scientific">Parafilimonas terrae</name>
    <dbReference type="NCBI Taxonomy" id="1465490"/>
    <lineage>
        <taxon>Bacteria</taxon>
        <taxon>Pseudomonadati</taxon>
        <taxon>Bacteroidota</taxon>
        <taxon>Chitinophagia</taxon>
        <taxon>Chitinophagales</taxon>
        <taxon>Chitinophagaceae</taxon>
        <taxon>Parafilimonas</taxon>
    </lineage>
</organism>